<dbReference type="EMBL" id="JACOQI010000001">
    <property type="protein sequence ID" value="MBC5768749.1"/>
    <property type="molecule type" value="Genomic_DNA"/>
</dbReference>
<proteinExistence type="predicted"/>
<accession>A0A923MGC7</accession>
<protein>
    <submittedName>
        <fullName evidence="1">Uncharacterized protein</fullName>
    </submittedName>
</protein>
<organism evidence="1 2">
    <name type="scientific">Dysosmobacter segnis</name>
    <dbReference type="NCBI Taxonomy" id="2763042"/>
    <lineage>
        <taxon>Bacteria</taxon>
        <taxon>Bacillati</taxon>
        <taxon>Bacillota</taxon>
        <taxon>Clostridia</taxon>
        <taxon>Eubacteriales</taxon>
        <taxon>Oscillospiraceae</taxon>
        <taxon>Dysosmobacter</taxon>
    </lineage>
</organism>
<comment type="caution">
    <text evidence="1">The sequence shown here is derived from an EMBL/GenBank/DDBJ whole genome shotgun (WGS) entry which is preliminary data.</text>
</comment>
<evidence type="ECO:0000313" key="1">
    <source>
        <dbReference type="EMBL" id="MBC5768749.1"/>
    </source>
</evidence>
<sequence length="190" mass="20805">MSFIRVNEVGGGSLERVNKLLHNVPGGVYKAAFSALRRAGDTAKTRAGQFAAAEYTINKGEFMRRVHSKTHITGGAGGVMGMSISFSGTVLPLLTFNTTYSRDGTVQTQVKRNGGAATLQHAFVARIFGPTAVFERVGSPRFPVEQKFGPSTGHMMRNEEVIEKMDETIRDTYEKRIEHEILRVLNGWGG</sequence>
<dbReference type="RefSeq" id="WP_187013172.1">
    <property type="nucleotide sequence ID" value="NZ_JACOQI010000001.1"/>
</dbReference>
<dbReference type="AlphaFoldDB" id="A0A923MGC7"/>
<evidence type="ECO:0000313" key="2">
    <source>
        <dbReference type="Proteomes" id="UP000620327"/>
    </source>
</evidence>
<reference evidence="1" key="1">
    <citation type="submission" date="2020-08" db="EMBL/GenBank/DDBJ databases">
        <title>Genome public.</title>
        <authorList>
            <person name="Liu C."/>
            <person name="Sun Q."/>
        </authorList>
    </citation>
    <scope>NUCLEOTIDE SEQUENCE</scope>
    <source>
        <strain evidence="1">BX15</strain>
    </source>
</reference>
<gene>
    <name evidence="1" type="ORF">H8Z83_00075</name>
</gene>
<keyword evidence="2" id="KW-1185">Reference proteome</keyword>
<name>A0A923MGC7_9FIRM</name>
<dbReference type="Proteomes" id="UP000620327">
    <property type="component" value="Unassembled WGS sequence"/>
</dbReference>